<comment type="caution">
    <text evidence="1">The sequence shown here is derived from an EMBL/GenBank/DDBJ whole genome shotgun (WGS) entry which is preliminary data.</text>
</comment>
<dbReference type="Proteomes" id="UP001589575">
    <property type="component" value="Unassembled WGS sequence"/>
</dbReference>
<gene>
    <name evidence="1" type="ORF">ACFFX0_30300</name>
    <name evidence="2" type="ORF">ACFFX0_32825</name>
</gene>
<proteinExistence type="predicted"/>
<dbReference type="EMBL" id="JBHMFI010000023">
    <property type="protein sequence ID" value="MFB9075693.1"/>
    <property type="molecule type" value="Genomic_DNA"/>
</dbReference>
<organism evidence="1 3">
    <name type="scientific">Citricoccus parietis</name>
    <dbReference type="NCBI Taxonomy" id="592307"/>
    <lineage>
        <taxon>Bacteria</taxon>
        <taxon>Bacillati</taxon>
        <taxon>Actinomycetota</taxon>
        <taxon>Actinomycetes</taxon>
        <taxon>Micrococcales</taxon>
        <taxon>Micrococcaceae</taxon>
        <taxon>Citricoccus</taxon>
    </lineage>
</organism>
<evidence type="ECO:0000313" key="3">
    <source>
        <dbReference type="Proteomes" id="UP001589575"/>
    </source>
</evidence>
<evidence type="ECO:0000313" key="2">
    <source>
        <dbReference type="EMBL" id="MFB9075693.1"/>
    </source>
</evidence>
<sequence length="190" mass="21284">MADRSIGGFGDDLERYARRSRAVGDRPLELILCAVALQRRSQIGSPIDPYARQLCRSVQCLGERRPSGRDRVAVIHGLRIPGAPHAPWRRRRGSTPWLLPTSIRWCSYQRLGTDSGLHGVRRTPDAHPARHERVQVTFADRLGLEAGQVLRVQQWIADSRASPLSPLRSTVTALRTQSRSCVVGERQRLG</sequence>
<name>A0ABV5G8F7_9MICC</name>
<keyword evidence="3" id="KW-1185">Reference proteome</keyword>
<protein>
    <recommendedName>
        <fullName evidence="4">DUF4158 domain-containing protein</fullName>
    </recommendedName>
</protein>
<evidence type="ECO:0000313" key="1">
    <source>
        <dbReference type="EMBL" id="MFB9075233.1"/>
    </source>
</evidence>
<dbReference type="EMBL" id="JBHMFI010000023">
    <property type="protein sequence ID" value="MFB9075233.1"/>
    <property type="molecule type" value="Genomic_DNA"/>
</dbReference>
<evidence type="ECO:0008006" key="4">
    <source>
        <dbReference type="Google" id="ProtNLM"/>
    </source>
</evidence>
<accession>A0ABV5G8F7</accession>
<reference evidence="1 3" key="1">
    <citation type="submission" date="2024-09" db="EMBL/GenBank/DDBJ databases">
        <authorList>
            <person name="Sun Q."/>
            <person name="Mori K."/>
        </authorList>
    </citation>
    <scope>NUCLEOTIDE SEQUENCE [LARGE SCALE GENOMIC DNA]</scope>
    <source>
        <strain evidence="1 3">CCM 7609</strain>
    </source>
</reference>